<protein>
    <submittedName>
        <fullName evidence="3">Aldo/keto reductase</fullName>
    </submittedName>
</protein>
<dbReference type="PANTHER" id="PTHR43364:SF4">
    <property type="entry name" value="NAD(P)-LINKED OXIDOREDUCTASE SUPERFAMILY PROTEIN"/>
    <property type="match status" value="1"/>
</dbReference>
<dbReference type="InterPro" id="IPR050523">
    <property type="entry name" value="AKR_Detox_Biosynth"/>
</dbReference>
<organism evidence="3 4">
    <name type="scientific">Nibrella viscosa</name>
    <dbReference type="NCBI Taxonomy" id="1084524"/>
    <lineage>
        <taxon>Bacteria</taxon>
        <taxon>Pseudomonadati</taxon>
        <taxon>Bacteroidota</taxon>
        <taxon>Cytophagia</taxon>
        <taxon>Cytophagales</taxon>
        <taxon>Spirosomataceae</taxon>
        <taxon>Nibrella</taxon>
    </lineage>
</organism>
<evidence type="ECO:0000313" key="4">
    <source>
        <dbReference type="Proteomes" id="UP001500936"/>
    </source>
</evidence>
<dbReference type="Proteomes" id="UP001500936">
    <property type="component" value="Unassembled WGS sequence"/>
</dbReference>
<keyword evidence="4" id="KW-1185">Reference proteome</keyword>
<sequence>MTFSLEQMLTSRLGFGTWQFGGPNVVHGKPTGWGTVDEGEAIRAIQTALEQGINFIDTADSYGQGQAERILGTALTQFAPGQQAIICTKFGNRMATDGAPFQDFGTTWLAQAVENSLRRLKRDTIDVLLLHSPPDLFDWSTYDPAPFDQLVQAGKIRAYGVSSKSVYGARRVLEAGFGSVLEVLYNALDRRAEDVLFSVAEADRYRFIARVPLASGFLNPRYLTEDPVFPDDQYRHYLPERDTNWLLRSMRQLAFLNDLPGGMATSAIRFCLSHKAVSVVIPGMRHERQVQANWVAAQAGPLPPDVLSRIREAVPDVPDHWKPKA</sequence>
<dbReference type="SUPFAM" id="SSF51430">
    <property type="entry name" value="NAD(P)-linked oxidoreductase"/>
    <property type="match status" value="1"/>
</dbReference>
<accession>A0ABP8KJ86</accession>
<dbReference type="PANTHER" id="PTHR43364">
    <property type="entry name" value="NADH-SPECIFIC METHYLGLYOXAL REDUCTASE-RELATED"/>
    <property type="match status" value="1"/>
</dbReference>
<proteinExistence type="predicted"/>
<comment type="caution">
    <text evidence="3">The sequence shown here is derived from an EMBL/GenBank/DDBJ whole genome shotgun (WGS) entry which is preliminary data.</text>
</comment>
<dbReference type="Pfam" id="PF00248">
    <property type="entry name" value="Aldo_ket_red"/>
    <property type="match status" value="1"/>
</dbReference>
<name>A0ABP8KJ86_9BACT</name>
<feature type="domain" description="NADP-dependent oxidoreductase" evidence="2">
    <location>
        <begin position="12"/>
        <end position="313"/>
    </location>
</feature>
<dbReference type="RefSeq" id="WP_345268290.1">
    <property type="nucleotide sequence ID" value="NZ_BAABHB010000005.1"/>
</dbReference>
<dbReference type="InterPro" id="IPR036812">
    <property type="entry name" value="NAD(P)_OxRdtase_dom_sf"/>
</dbReference>
<evidence type="ECO:0000313" key="3">
    <source>
        <dbReference type="EMBL" id="GAA4407784.1"/>
    </source>
</evidence>
<reference evidence="4" key="1">
    <citation type="journal article" date="2019" name="Int. J. Syst. Evol. Microbiol.">
        <title>The Global Catalogue of Microorganisms (GCM) 10K type strain sequencing project: providing services to taxonomists for standard genome sequencing and annotation.</title>
        <authorList>
            <consortium name="The Broad Institute Genomics Platform"/>
            <consortium name="The Broad Institute Genome Sequencing Center for Infectious Disease"/>
            <person name="Wu L."/>
            <person name="Ma J."/>
        </authorList>
    </citation>
    <scope>NUCLEOTIDE SEQUENCE [LARGE SCALE GENOMIC DNA]</scope>
    <source>
        <strain evidence="4">JCM 17925</strain>
    </source>
</reference>
<gene>
    <name evidence="3" type="ORF">GCM10023187_28840</name>
</gene>
<evidence type="ECO:0000256" key="1">
    <source>
        <dbReference type="ARBA" id="ARBA00023002"/>
    </source>
</evidence>
<keyword evidence="1" id="KW-0560">Oxidoreductase</keyword>
<dbReference type="EMBL" id="BAABHB010000005">
    <property type="protein sequence ID" value="GAA4407784.1"/>
    <property type="molecule type" value="Genomic_DNA"/>
</dbReference>
<evidence type="ECO:0000259" key="2">
    <source>
        <dbReference type="Pfam" id="PF00248"/>
    </source>
</evidence>
<dbReference type="CDD" id="cd19086">
    <property type="entry name" value="AKR_AKR11C1"/>
    <property type="match status" value="1"/>
</dbReference>
<dbReference type="Gene3D" id="3.20.20.100">
    <property type="entry name" value="NADP-dependent oxidoreductase domain"/>
    <property type="match status" value="1"/>
</dbReference>
<dbReference type="InterPro" id="IPR023210">
    <property type="entry name" value="NADP_OxRdtase_dom"/>
</dbReference>